<feature type="chain" id="PRO_5012624686" evidence="1">
    <location>
        <begin position="23"/>
        <end position="211"/>
    </location>
</feature>
<dbReference type="AlphaFoldDB" id="A0A239A574"/>
<name>A0A239A574_9FLAO</name>
<evidence type="ECO:0000256" key="1">
    <source>
        <dbReference type="SAM" id="SignalP"/>
    </source>
</evidence>
<organism evidence="2 3">
    <name type="scientific">Dokdonia pacifica</name>
    <dbReference type="NCBI Taxonomy" id="1627892"/>
    <lineage>
        <taxon>Bacteria</taxon>
        <taxon>Pseudomonadati</taxon>
        <taxon>Bacteroidota</taxon>
        <taxon>Flavobacteriia</taxon>
        <taxon>Flavobacteriales</taxon>
        <taxon>Flavobacteriaceae</taxon>
        <taxon>Dokdonia</taxon>
    </lineage>
</organism>
<dbReference type="RefSeq" id="WP_089371974.1">
    <property type="nucleotide sequence ID" value="NZ_BMEP01000007.1"/>
</dbReference>
<evidence type="ECO:0000313" key="3">
    <source>
        <dbReference type="Proteomes" id="UP000198379"/>
    </source>
</evidence>
<reference evidence="2 3" key="1">
    <citation type="submission" date="2017-06" db="EMBL/GenBank/DDBJ databases">
        <authorList>
            <person name="Kim H.J."/>
            <person name="Triplett B.A."/>
        </authorList>
    </citation>
    <scope>NUCLEOTIDE SEQUENCE [LARGE SCALE GENOMIC DNA]</scope>
    <source>
        <strain evidence="2 3">DSM 25597</strain>
    </source>
</reference>
<protein>
    <submittedName>
        <fullName evidence="2">Uncharacterized protein</fullName>
    </submittedName>
</protein>
<feature type="signal peptide" evidence="1">
    <location>
        <begin position="1"/>
        <end position="22"/>
    </location>
</feature>
<dbReference type="EMBL" id="FZNY01000004">
    <property type="protein sequence ID" value="SNR90785.1"/>
    <property type="molecule type" value="Genomic_DNA"/>
</dbReference>
<proteinExistence type="predicted"/>
<dbReference type="Proteomes" id="UP000198379">
    <property type="component" value="Unassembled WGS sequence"/>
</dbReference>
<keyword evidence="1" id="KW-0732">Signal</keyword>
<dbReference type="PROSITE" id="PS51257">
    <property type="entry name" value="PROKAR_LIPOPROTEIN"/>
    <property type="match status" value="1"/>
</dbReference>
<gene>
    <name evidence="2" type="ORF">SAMN06265376_104161</name>
</gene>
<accession>A0A239A574</accession>
<keyword evidence="3" id="KW-1185">Reference proteome</keyword>
<sequence>MKRNFFIIRTLVLVLFFIMSCSDDNSELLLDETQQLKTLKADFPNVYEQVDIGSYQTYSVNVPDKGIINVEAYKIHNENSLQSYYVEMDGRKLITSITDKAIIQTNIETNQQFIIPRVYNNESKRLVPDFEKAQSGFIHKTSSSNPSEVGVCESLCWAGYVGCMIGCGVTGITIAIQDTILPGIYDVIGVGVFTACAIACEVVLDVCLDLC</sequence>
<evidence type="ECO:0000313" key="2">
    <source>
        <dbReference type="EMBL" id="SNR90785.1"/>
    </source>
</evidence>